<keyword evidence="14" id="KW-1185">Reference proteome</keyword>
<evidence type="ECO:0000313" key="14">
    <source>
        <dbReference type="Proteomes" id="UP000031971"/>
    </source>
</evidence>
<dbReference type="PANTHER" id="PTHR32089">
    <property type="entry name" value="METHYL-ACCEPTING CHEMOTAXIS PROTEIN MCPB"/>
    <property type="match status" value="1"/>
</dbReference>
<dbReference type="GO" id="GO:0004888">
    <property type="term" value="F:transmembrane signaling receptor activity"/>
    <property type="evidence" value="ECO:0007669"/>
    <property type="project" value="InterPro"/>
</dbReference>
<dbReference type="PRINTS" id="PR00260">
    <property type="entry name" value="CHEMTRNSDUCR"/>
</dbReference>
<protein>
    <submittedName>
        <fullName evidence="13">Methyl-accepting chemotaxis protein</fullName>
    </submittedName>
</protein>
<comment type="subcellular location">
    <subcellularLocation>
        <location evidence="1">Cell inner membrane</location>
        <topology evidence="1">Multi-pass membrane protein</topology>
    </subcellularLocation>
</comment>
<reference evidence="13 14" key="1">
    <citation type="submission" date="2015-01" db="EMBL/GenBank/DDBJ databases">
        <title>Genome Sequence of Magnetospirillum magnetotacticum Strain MS-1.</title>
        <authorList>
            <person name="Marinov G.K."/>
            <person name="Smalley M.D."/>
            <person name="DeSalvo G."/>
        </authorList>
    </citation>
    <scope>NUCLEOTIDE SEQUENCE [LARGE SCALE GENOMIC DNA]</scope>
    <source>
        <strain evidence="13 14">MS-1</strain>
    </source>
</reference>
<feature type="domain" description="Methyl-accepting transducer" evidence="10">
    <location>
        <begin position="285"/>
        <end position="507"/>
    </location>
</feature>
<evidence type="ECO:0000256" key="3">
    <source>
        <dbReference type="ARBA" id="ARBA00022519"/>
    </source>
</evidence>
<feature type="domain" description="T-SNARE coiled-coil homology" evidence="11">
    <location>
        <begin position="437"/>
        <end position="499"/>
    </location>
</feature>
<proteinExistence type="inferred from homology"/>
<sequence length="545" mass="57186">MGFAILSMVALSQLRQSMLDDRIEKVTVLAEVARGTIKSFHERSKAGEFDEATAKAQALETLRPLRYQGDEYFFIYDFDGINVLHPTRPEREGKNFIDSKDADGKNYIRGLIAGAKAGKGVEFYKFPRSGSDVPVPKVSVTMAHAPWNWVVGTGVYIDDIDAEFRDAAIKFSTIALTVCLAALVLVTLLARNIATPLKHLADVAQRLARQDYSAQVDVTDRTDEIGTLTQAIAVLRDEAASAAEARAAQQESYKAASAQRKQARLQLADDIESSIKRVTDVVVQAVGEMEGAATIVSGAVSEAGTKASAAANSAEQASGNVATVAAAAEQLSASIHEIARQVHESSDTSGRAVAEAERTNALVQGLAEAAGHIGEVVTLINSIAGQTNLLALNATIEAARAGEAGKGFAVVAGEVKNLATQTARATEEIYNQVSTVQARTKEAVDAIASISATIGHINEIAEAIAAAVEEQGAATAEIARNVQEASTGTREVTAVLGGLTAATASAGTSANSVQGIAKRLTAEAQSLDREVHHFMDSMRGDNGSG</sequence>
<dbReference type="InterPro" id="IPR000727">
    <property type="entry name" value="T_SNARE_dom"/>
</dbReference>
<evidence type="ECO:0000259" key="12">
    <source>
        <dbReference type="PROSITE" id="PS50885"/>
    </source>
</evidence>
<dbReference type="STRING" id="272627.CCC_01462"/>
<feature type="domain" description="HAMP" evidence="12">
    <location>
        <begin position="191"/>
        <end position="244"/>
    </location>
</feature>
<dbReference type="Proteomes" id="UP000031971">
    <property type="component" value="Unassembled WGS sequence"/>
</dbReference>
<dbReference type="SMART" id="SM00304">
    <property type="entry name" value="HAMP"/>
    <property type="match status" value="1"/>
</dbReference>
<dbReference type="InterPro" id="IPR004090">
    <property type="entry name" value="Chemotax_Me-accpt_rcpt"/>
</dbReference>
<evidence type="ECO:0000256" key="1">
    <source>
        <dbReference type="ARBA" id="ARBA00004429"/>
    </source>
</evidence>
<dbReference type="GO" id="GO:0005886">
    <property type="term" value="C:plasma membrane"/>
    <property type="evidence" value="ECO:0007669"/>
    <property type="project" value="UniProtKB-SubCell"/>
</dbReference>
<keyword evidence="7 9" id="KW-0807">Transducer</keyword>
<evidence type="ECO:0000259" key="10">
    <source>
        <dbReference type="PROSITE" id="PS50111"/>
    </source>
</evidence>
<dbReference type="Gene3D" id="3.30.450.20">
    <property type="entry name" value="PAS domain"/>
    <property type="match status" value="1"/>
</dbReference>
<dbReference type="GO" id="GO:0007165">
    <property type="term" value="P:signal transduction"/>
    <property type="evidence" value="ECO:0007669"/>
    <property type="project" value="UniProtKB-KW"/>
</dbReference>
<dbReference type="PROSITE" id="PS50885">
    <property type="entry name" value="HAMP"/>
    <property type="match status" value="1"/>
</dbReference>
<dbReference type="EMBL" id="JXSL01000033">
    <property type="protein sequence ID" value="KIL96969.1"/>
    <property type="molecule type" value="Genomic_DNA"/>
</dbReference>
<name>A0A0C2YB40_PARME</name>
<evidence type="ECO:0000256" key="5">
    <source>
        <dbReference type="ARBA" id="ARBA00022989"/>
    </source>
</evidence>
<dbReference type="GO" id="GO:0006935">
    <property type="term" value="P:chemotaxis"/>
    <property type="evidence" value="ECO:0007669"/>
    <property type="project" value="InterPro"/>
</dbReference>
<dbReference type="SUPFAM" id="SSF58104">
    <property type="entry name" value="Methyl-accepting chemotaxis protein (MCP) signaling domain"/>
    <property type="match status" value="1"/>
</dbReference>
<dbReference type="SMART" id="SM00283">
    <property type="entry name" value="MA"/>
    <property type="match status" value="1"/>
</dbReference>
<evidence type="ECO:0000256" key="7">
    <source>
        <dbReference type="ARBA" id="ARBA00023224"/>
    </source>
</evidence>
<dbReference type="InterPro" id="IPR003660">
    <property type="entry name" value="HAMP_dom"/>
</dbReference>
<keyword evidence="5" id="KW-1133">Transmembrane helix</keyword>
<dbReference type="PROSITE" id="PS50192">
    <property type="entry name" value="T_SNARE"/>
    <property type="match status" value="1"/>
</dbReference>
<evidence type="ECO:0000256" key="2">
    <source>
        <dbReference type="ARBA" id="ARBA00022475"/>
    </source>
</evidence>
<evidence type="ECO:0000313" key="13">
    <source>
        <dbReference type="EMBL" id="KIL96969.1"/>
    </source>
</evidence>
<evidence type="ECO:0000256" key="4">
    <source>
        <dbReference type="ARBA" id="ARBA00022692"/>
    </source>
</evidence>
<keyword evidence="4" id="KW-0812">Transmembrane</keyword>
<organism evidence="13 14">
    <name type="scientific">Paramagnetospirillum magnetotacticum MS-1</name>
    <dbReference type="NCBI Taxonomy" id="272627"/>
    <lineage>
        <taxon>Bacteria</taxon>
        <taxon>Pseudomonadati</taxon>
        <taxon>Pseudomonadota</taxon>
        <taxon>Alphaproteobacteria</taxon>
        <taxon>Rhodospirillales</taxon>
        <taxon>Magnetospirillaceae</taxon>
        <taxon>Paramagnetospirillum</taxon>
    </lineage>
</organism>
<dbReference type="PROSITE" id="PS50111">
    <property type="entry name" value="CHEMOTAXIS_TRANSDUC_2"/>
    <property type="match status" value="1"/>
</dbReference>
<dbReference type="CDD" id="cd06225">
    <property type="entry name" value="HAMP"/>
    <property type="match status" value="1"/>
</dbReference>
<gene>
    <name evidence="13" type="ORF">CCC_01462</name>
</gene>
<accession>A0A0C2YB40</accession>
<keyword evidence="3" id="KW-0997">Cell inner membrane</keyword>
<dbReference type="Pfam" id="PF00672">
    <property type="entry name" value="HAMP"/>
    <property type="match status" value="1"/>
</dbReference>
<keyword evidence="6" id="KW-0472">Membrane</keyword>
<dbReference type="InterPro" id="IPR033480">
    <property type="entry name" value="sCache_2"/>
</dbReference>
<dbReference type="Pfam" id="PF00015">
    <property type="entry name" value="MCPsignal"/>
    <property type="match status" value="1"/>
</dbReference>
<dbReference type="Gene3D" id="1.10.287.950">
    <property type="entry name" value="Methyl-accepting chemotaxis protein"/>
    <property type="match status" value="1"/>
</dbReference>
<dbReference type="SMART" id="SM01049">
    <property type="entry name" value="Cache_2"/>
    <property type="match status" value="1"/>
</dbReference>
<dbReference type="PANTHER" id="PTHR32089:SF112">
    <property type="entry name" value="LYSOZYME-LIKE PROTEIN-RELATED"/>
    <property type="match status" value="1"/>
</dbReference>
<dbReference type="Pfam" id="PF17200">
    <property type="entry name" value="sCache_2"/>
    <property type="match status" value="1"/>
</dbReference>
<evidence type="ECO:0000256" key="9">
    <source>
        <dbReference type="PROSITE-ProRule" id="PRU00284"/>
    </source>
</evidence>
<evidence type="ECO:0000256" key="6">
    <source>
        <dbReference type="ARBA" id="ARBA00023136"/>
    </source>
</evidence>
<dbReference type="InterPro" id="IPR004089">
    <property type="entry name" value="MCPsignal_dom"/>
</dbReference>
<dbReference type="AlphaFoldDB" id="A0A0C2YB40"/>
<keyword evidence="2" id="KW-1003">Cell membrane</keyword>
<dbReference type="Gene3D" id="1.10.8.500">
    <property type="entry name" value="HAMP domain in histidine kinase"/>
    <property type="match status" value="1"/>
</dbReference>
<comment type="similarity">
    <text evidence="8">Belongs to the methyl-accepting chemotaxis (MCP) protein family.</text>
</comment>
<evidence type="ECO:0000256" key="8">
    <source>
        <dbReference type="ARBA" id="ARBA00029447"/>
    </source>
</evidence>
<evidence type="ECO:0000259" key="11">
    <source>
        <dbReference type="PROSITE" id="PS50192"/>
    </source>
</evidence>
<comment type="caution">
    <text evidence="13">The sequence shown here is derived from an EMBL/GenBank/DDBJ whole genome shotgun (WGS) entry which is preliminary data.</text>
</comment>